<evidence type="ECO:0000256" key="1">
    <source>
        <dbReference type="SAM" id="SignalP"/>
    </source>
</evidence>
<dbReference type="EMBL" id="CAKLBC010001248">
    <property type="protein sequence ID" value="CAH0490423.1"/>
    <property type="molecule type" value="Genomic_DNA"/>
</dbReference>
<gene>
    <name evidence="2" type="ORF">PFR001_LOCUS5752</name>
</gene>
<evidence type="ECO:0000313" key="2">
    <source>
        <dbReference type="EMBL" id="CAH0490423.1"/>
    </source>
</evidence>
<sequence>MDSTKMKLLSRLWFVYLAAVRTATTKVQQLGDQTQAQKLSPYLNPVLSYQTAMTKYNSVAKIANAFRIPMCSRKYIDCTDVLESETEEGEAVEVVKRLTERQSKVVA</sequence>
<organism evidence="2 3">
    <name type="scientific">Peronospora farinosa</name>
    <dbReference type="NCBI Taxonomy" id="134698"/>
    <lineage>
        <taxon>Eukaryota</taxon>
        <taxon>Sar</taxon>
        <taxon>Stramenopiles</taxon>
        <taxon>Oomycota</taxon>
        <taxon>Peronosporomycetes</taxon>
        <taxon>Peronosporales</taxon>
        <taxon>Peronosporaceae</taxon>
        <taxon>Peronospora</taxon>
    </lineage>
</organism>
<dbReference type="Proteomes" id="UP001157938">
    <property type="component" value="Unassembled WGS sequence"/>
</dbReference>
<evidence type="ECO:0000313" key="3">
    <source>
        <dbReference type="Proteomes" id="UP001157938"/>
    </source>
</evidence>
<reference evidence="2 3" key="1">
    <citation type="submission" date="2021-11" db="EMBL/GenBank/DDBJ databases">
        <authorList>
            <person name="Islam A."/>
            <person name="Islam S."/>
            <person name="Flora M.S."/>
            <person name="Rahman M."/>
            <person name="Ziaur R.M."/>
            <person name="Epstein J.H."/>
            <person name="Hassan M."/>
            <person name="Klassen M."/>
            <person name="Woodard K."/>
            <person name="Webb A."/>
            <person name="Webby R.J."/>
            <person name="El Zowalaty M.E."/>
        </authorList>
    </citation>
    <scope>NUCLEOTIDE SEQUENCE [LARGE SCALE GENOMIC DNA]</scope>
    <source>
        <strain evidence="2">Pf1</strain>
    </source>
</reference>
<keyword evidence="3" id="KW-1185">Reference proteome</keyword>
<name>A0ABN8CDE9_9STRA</name>
<proteinExistence type="predicted"/>
<keyword evidence="1" id="KW-0732">Signal</keyword>
<protein>
    <submittedName>
        <fullName evidence="2">Uncharacterized protein</fullName>
    </submittedName>
</protein>
<feature type="signal peptide" evidence="1">
    <location>
        <begin position="1"/>
        <end position="25"/>
    </location>
</feature>
<comment type="caution">
    <text evidence="2">The sequence shown here is derived from an EMBL/GenBank/DDBJ whole genome shotgun (WGS) entry which is preliminary data.</text>
</comment>
<feature type="chain" id="PRO_5046099814" evidence="1">
    <location>
        <begin position="26"/>
        <end position="107"/>
    </location>
</feature>
<accession>A0ABN8CDE9</accession>